<evidence type="ECO:0000256" key="1">
    <source>
        <dbReference type="ARBA" id="ARBA00004651"/>
    </source>
</evidence>
<dbReference type="InterPro" id="IPR039421">
    <property type="entry name" value="Type_1_exporter"/>
</dbReference>
<dbReference type="FunFam" id="3.40.50.300:FF:000221">
    <property type="entry name" value="Multidrug ABC transporter ATP-binding protein"/>
    <property type="match status" value="1"/>
</dbReference>
<dbReference type="Pfam" id="PF00005">
    <property type="entry name" value="ABC_tran"/>
    <property type="match status" value="1"/>
</dbReference>
<evidence type="ECO:0000256" key="6">
    <source>
        <dbReference type="ARBA" id="ARBA00022840"/>
    </source>
</evidence>
<dbReference type="KEGG" id="syc:syc0885_c"/>
<dbReference type="PANTHER" id="PTHR43394">
    <property type="entry name" value="ATP-DEPENDENT PERMEASE MDL1, MITOCHONDRIAL"/>
    <property type="match status" value="1"/>
</dbReference>
<evidence type="ECO:0000256" key="2">
    <source>
        <dbReference type="ARBA" id="ARBA00022448"/>
    </source>
</evidence>
<comment type="subcellular location">
    <subcellularLocation>
        <location evidence="1">Cell membrane</location>
        <topology evidence="1">Multi-pass membrane protein</topology>
    </subcellularLocation>
</comment>
<keyword evidence="5" id="KW-0547">Nucleotide-binding</keyword>
<evidence type="ECO:0000259" key="10">
    <source>
        <dbReference type="PROSITE" id="PS50893"/>
    </source>
</evidence>
<feature type="transmembrane region" description="Helical" evidence="9">
    <location>
        <begin position="62"/>
        <end position="79"/>
    </location>
</feature>
<dbReference type="InterPro" id="IPR027417">
    <property type="entry name" value="P-loop_NTPase"/>
</dbReference>
<protein>
    <submittedName>
        <fullName evidence="12">ATP-binding protein of ABC transporter</fullName>
    </submittedName>
</protein>
<keyword evidence="2" id="KW-0813">Transport</keyword>
<dbReference type="Proteomes" id="UP000001175">
    <property type="component" value="Chromosome"/>
</dbReference>
<dbReference type="Gene3D" id="1.20.1560.10">
    <property type="entry name" value="ABC transporter type 1, transmembrane domain"/>
    <property type="match status" value="1"/>
</dbReference>
<dbReference type="eggNOG" id="COG1132">
    <property type="taxonomic scope" value="Bacteria"/>
</dbReference>
<feature type="transmembrane region" description="Helical" evidence="9">
    <location>
        <begin position="136"/>
        <end position="158"/>
    </location>
</feature>
<feature type="transmembrane region" description="Helical" evidence="9">
    <location>
        <begin position="164"/>
        <end position="183"/>
    </location>
</feature>
<dbReference type="GO" id="GO:0005886">
    <property type="term" value="C:plasma membrane"/>
    <property type="evidence" value="ECO:0007669"/>
    <property type="project" value="UniProtKB-SubCell"/>
</dbReference>
<organism evidence="12 13">
    <name type="scientific">Synechococcus sp. (strain ATCC 27144 / PCC 6301 / SAUG 1402/1)</name>
    <name type="common">Anacystis nidulans</name>
    <dbReference type="NCBI Taxonomy" id="269084"/>
    <lineage>
        <taxon>Bacteria</taxon>
        <taxon>Bacillati</taxon>
        <taxon>Cyanobacteriota</taxon>
        <taxon>Cyanophyceae</taxon>
        <taxon>Synechococcales</taxon>
        <taxon>Synechococcaceae</taxon>
        <taxon>Synechococcus</taxon>
    </lineage>
</organism>
<evidence type="ECO:0000259" key="11">
    <source>
        <dbReference type="PROSITE" id="PS50929"/>
    </source>
</evidence>
<evidence type="ECO:0000256" key="3">
    <source>
        <dbReference type="ARBA" id="ARBA00022475"/>
    </source>
</evidence>
<dbReference type="RefSeq" id="WP_011243197.1">
    <property type="nucleotide sequence ID" value="NC_006576.1"/>
</dbReference>
<evidence type="ECO:0000256" key="4">
    <source>
        <dbReference type="ARBA" id="ARBA00022692"/>
    </source>
</evidence>
<dbReference type="SUPFAM" id="SSF90123">
    <property type="entry name" value="ABC transporter transmembrane region"/>
    <property type="match status" value="1"/>
</dbReference>
<evidence type="ECO:0000256" key="9">
    <source>
        <dbReference type="SAM" id="Phobius"/>
    </source>
</evidence>
<dbReference type="Gene3D" id="3.40.50.300">
    <property type="entry name" value="P-loop containing nucleotide triphosphate hydrolases"/>
    <property type="match status" value="1"/>
</dbReference>
<dbReference type="EMBL" id="AP008231">
    <property type="protein sequence ID" value="BAD79075.1"/>
    <property type="molecule type" value="Genomic_DNA"/>
</dbReference>
<dbReference type="GO" id="GO:0016887">
    <property type="term" value="F:ATP hydrolysis activity"/>
    <property type="evidence" value="ECO:0007669"/>
    <property type="project" value="InterPro"/>
</dbReference>
<dbReference type="CDD" id="cd18541">
    <property type="entry name" value="ABC_6TM_TmrB_like"/>
    <property type="match status" value="1"/>
</dbReference>
<keyword evidence="4 9" id="KW-0812">Transmembrane</keyword>
<dbReference type="InterPro" id="IPR003593">
    <property type="entry name" value="AAA+_ATPase"/>
</dbReference>
<dbReference type="AlphaFoldDB" id="A0A0H3K261"/>
<dbReference type="InterPro" id="IPR036640">
    <property type="entry name" value="ABC1_TM_sf"/>
</dbReference>
<dbReference type="InterPro" id="IPR011527">
    <property type="entry name" value="ABC1_TM_dom"/>
</dbReference>
<proteinExistence type="predicted"/>
<feature type="transmembrane region" description="Helical" evidence="9">
    <location>
        <begin position="248"/>
        <end position="267"/>
    </location>
</feature>
<name>A0A0H3K261_SYNP6</name>
<keyword evidence="8 9" id="KW-0472">Membrane</keyword>
<dbReference type="SUPFAM" id="SSF52540">
    <property type="entry name" value="P-loop containing nucleoside triphosphate hydrolases"/>
    <property type="match status" value="1"/>
</dbReference>
<feature type="domain" description="ABC transporter" evidence="10">
    <location>
        <begin position="344"/>
        <end position="580"/>
    </location>
</feature>
<dbReference type="SMART" id="SM00382">
    <property type="entry name" value="AAA"/>
    <property type="match status" value="1"/>
</dbReference>
<feature type="transmembrane region" description="Helical" evidence="9">
    <location>
        <begin position="21"/>
        <end position="42"/>
    </location>
</feature>
<keyword evidence="6 12" id="KW-0067">ATP-binding</keyword>
<sequence>MSVSFSSRQRLAMLGQYIRPYWRPAVLGIVALLAVNGVGVVLPLLIRTCVDDVQDGLGFGDVVRYSALILGLASVMWVIRMASRVLLFGVGRKVEFDLKQRLFEHLLRLEPTYFANMPLGDLINRATSDVESIRRLVGFAVLSLVNTIFAYVLTLPLMLAIDPLLSLAALAVYPILLLLVQLFSQRLRQEQQDVQEELSEISQLIQEDMSGISLIKIYAQESNERAAFGRLNQKLLKSNLKLTKTRNVLFPLLEGLASFSLLILLWLGGQAIEGNRITVGDLIALILYVERLVFPTALLGFTITAFQRGEVSVDRIEEILQHPPLIQDVPEALVVPPSELTGAIKVDGLTIHYPGQPQPALSNISFMVQPGETIAIVGPIGSGKSTLANALPRLLDVPTDSIFLDGLDITQLSLNSLRRAIAYVPQDSFLFSLPIRDNIRYGNPEVSEAEIIAAAQQAQIDREILNFPRRYDTLVGERGITLSGGQRQRTALARALLLQAPVLILDDALASVDNQTATQILQALNGDRDRQRTVIFISHQLAAAATADRILVLDRGHLVQSGSHRELLATEGLYRSLWERQQLEELCA</sequence>
<evidence type="ECO:0000256" key="8">
    <source>
        <dbReference type="ARBA" id="ARBA00023136"/>
    </source>
</evidence>
<dbReference type="GeneID" id="72429473"/>
<evidence type="ECO:0000313" key="12">
    <source>
        <dbReference type="EMBL" id="BAD79075.1"/>
    </source>
</evidence>
<keyword evidence="3" id="KW-1003">Cell membrane</keyword>
<dbReference type="PROSITE" id="PS50929">
    <property type="entry name" value="ABC_TM1F"/>
    <property type="match status" value="1"/>
</dbReference>
<gene>
    <name evidence="12" type="ordered locus">syc0885_c</name>
</gene>
<dbReference type="GO" id="GO:0005524">
    <property type="term" value="F:ATP binding"/>
    <property type="evidence" value="ECO:0007669"/>
    <property type="project" value="UniProtKB-KW"/>
</dbReference>
<dbReference type="InterPro" id="IPR003439">
    <property type="entry name" value="ABC_transporter-like_ATP-bd"/>
</dbReference>
<evidence type="ECO:0000256" key="7">
    <source>
        <dbReference type="ARBA" id="ARBA00022989"/>
    </source>
</evidence>
<dbReference type="PANTHER" id="PTHR43394:SF1">
    <property type="entry name" value="ATP-BINDING CASSETTE SUB-FAMILY B MEMBER 10, MITOCHONDRIAL"/>
    <property type="match status" value="1"/>
</dbReference>
<dbReference type="PROSITE" id="PS50893">
    <property type="entry name" value="ABC_TRANSPORTER_2"/>
    <property type="match status" value="1"/>
</dbReference>
<feature type="domain" description="ABC transmembrane type-1" evidence="11">
    <location>
        <begin position="26"/>
        <end position="308"/>
    </location>
</feature>
<evidence type="ECO:0000313" key="13">
    <source>
        <dbReference type="Proteomes" id="UP000001175"/>
    </source>
</evidence>
<evidence type="ECO:0000256" key="5">
    <source>
        <dbReference type="ARBA" id="ARBA00022741"/>
    </source>
</evidence>
<accession>A0A0H3K261</accession>
<dbReference type="Pfam" id="PF00664">
    <property type="entry name" value="ABC_membrane"/>
    <property type="match status" value="1"/>
</dbReference>
<dbReference type="GO" id="GO:0015421">
    <property type="term" value="F:ABC-type oligopeptide transporter activity"/>
    <property type="evidence" value="ECO:0007669"/>
    <property type="project" value="TreeGrafter"/>
</dbReference>
<keyword evidence="7 9" id="KW-1133">Transmembrane helix</keyword>
<reference evidence="12 13" key="1">
    <citation type="journal article" date="2007" name="Photosyn. Res.">
        <title>Complete nucleotide sequence of the freshwater unicellular cyanobacterium Synechococcus elongatus PCC 6301 chromosome: gene content and organization.</title>
        <authorList>
            <person name="Sugita C."/>
            <person name="Ogata K."/>
            <person name="Shikata M."/>
            <person name="Jikuya H."/>
            <person name="Takano J."/>
            <person name="Furumichi M."/>
            <person name="Kanehisa M."/>
            <person name="Omata T."/>
            <person name="Sugiura M."/>
            <person name="Sugita M."/>
        </authorList>
    </citation>
    <scope>NUCLEOTIDE SEQUENCE [LARGE SCALE GENOMIC DNA]</scope>
    <source>
        <strain evidence="13">ATCC 27144 / PCC 6301 / SAUG 1402/1</strain>
    </source>
</reference>